<keyword evidence="3" id="KW-0378">Hydrolase</keyword>
<dbReference type="Pfam" id="PF01738">
    <property type="entry name" value="DLH"/>
    <property type="match status" value="1"/>
</dbReference>
<dbReference type="InterPro" id="IPR002925">
    <property type="entry name" value="Dienelactn_hydro"/>
</dbReference>
<dbReference type="EMBL" id="BMEC01000001">
    <property type="protein sequence ID" value="GGC22251.1"/>
    <property type="molecule type" value="Genomic_DNA"/>
</dbReference>
<evidence type="ECO:0000259" key="2">
    <source>
        <dbReference type="Pfam" id="PF01738"/>
    </source>
</evidence>
<keyword evidence="4" id="KW-1185">Reference proteome</keyword>
<dbReference type="PANTHER" id="PTHR22946:SF0">
    <property type="entry name" value="DIENELACTONE HYDROLASE DOMAIN-CONTAINING PROTEIN"/>
    <property type="match status" value="1"/>
</dbReference>
<dbReference type="SUPFAM" id="SSF53474">
    <property type="entry name" value="alpha/beta-Hydrolases"/>
    <property type="match status" value="1"/>
</dbReference>
<accession>A0ABQ1LB79</accession>
<sequence>MNTINFKTYILLLFTLLFSVETLTAQNSKENVKSKVKTEEITYKDGEVTLNGVVYYPAKQKGKQPAILVVPEWWGLNDYVKNRAKMLAELGYVAMAVDMYGNGLVVENPADAQANAGRFYGDPNLIKSRMQAAYDAVVQLQQVDASKVSAIGYCFGGTVSLFAASLGVPLETVVSFHGGLSGFQASPAMKNTKVLVCHGESDSFVPQADVDNFHQQMKDNNITYQFKSYADATHAFTNKASTATGEKFNLPISYNEAADKASWKDMKAFFKTYFPTKK</sequence>
<dbReference type="InterPro" id="IPR050261">
    <property type="entry name" value="FrsA_esterase"/>
</dbReference>
<keyword evidence="1" id="KW-0732">Signal</keyword>
<proteinExistence type="predicted"/>
<protein>
    <submittedName>
        <fullName evidence="3">Dienelactone hydrolase</fullName>
    </submittedName>
</protein>
<feature type="signal peptide" evidence="1">
    <location>
        <begin position="1"/>
        <end position="25"/>
    </location>
</feature>
<evidence type="ECO:0000313" key="4">
    <source>
        <dbReference type="Proteomes" id="UP000636010"/>
    </source>
</evidence>
<dbReference type="GO" id="GO:0016787">
    <property type="term" value="F:hydrolase activity"/>
    <property type="evidence" value="ECO:0007669"/>
    <property type="project" value="UniProtKB-KW"/>
</dbReference>
<reference evidence="4" key="1">
    <citation type="journal article" date="2019" name="Int. J. Syst. Evol. Microbiol.">
        <title>The Global Catalogue of Microorganisms (GCM) 10K type strain sequencing project: providing services to taxonomists for standard genome sequencing and annotation.</title>
        <authorList>
            <consortium name="The Broad Institute Genomics Platform"/>
            <consortium name="The Broad Institute Genome Sequencing Center for Infectious Disease"/>
            <person name="Wu L."/>
            <person name="Ma J."/>
        </authorList>
    </citation>
    <scope>NUCLEOTIDE SEQUENCE [LARGE SCALE GENOMIC DNA]</scope>
    <source>
        <strain evidence="4">CGMCC 1.10832</strain>
    </source>
</reference>
<dbReference type="Gene3D" id="3.40.50.1820">
    <property type="entry name" value="alpha/beta hydrolase"/>
    <property type="match status" value="1"/>
</dbReference>
<evidence type="ECO:0000256" key="1">
    <source>
        <dbReference type="SAM" id="SignalP"/>
    </source>
</evidence>
<dbReference type="RefSeq" id="WP_127137565.1">
    <property type="nucleotide sequence ID" value="NZ_BAABHU010000001.1"/>
</dbReference>
<evidence type="ECO:0000313" key="3">
    <source>
        <dbReference type="EMBL" id="GGC22251.1"/>
    </source>
</evidence>
<dbReference type="Proteomes" id="UP000636010">
    <property type="component" value="Unassembled WGS sequence"/>
</dbReference>
<dbReference type="InterPro" id="IPR029058">
    <property type="entry name" value="AB_hydrolase_fold"/>
</dbReference>
<dbReference type="PANTHER" id="PTHR22946">
    <property type="entry name" value="DIENELACTONE HYDROLASE DOMAIN-CONTAINING PROTEIN-RELATED"/>
    <property type="match status" value="1"/>
</dbReference>
<organism evidence="3 4">
    <name type="scientific">Marivirga lumbricoides</name>
    <dbReference type="NCBI Taxonomy" id="1046115"/>
    <lineage>
        <taxon>Bacteria</taxon>
        <taxon>Pseudomonadati</taxon>
        <taxon>Bacteroidota</taxon>
        <taxon>Cytophagia</taxon>
        <taxon>Cytophagales</taxon>
        <taxon>Marivirgaceae</taxon>
        <taxon>Marivirga</taxon>
    </lineage>
</organism>
<name>A0ABQ1LB79_9BACT</name>
<feature type="chain" id="PRO_5047125332" evidence="1">
    <location>
        <begin position="26"/>
        <end position="278"/>
    </location>
</feature>
<gene>
    <name evidence="3" type="ORF">GCM10011506_04450</name>
</gene>
<feature type="domain" description="Dienelactone hydrolase" evidence="2">
    <location>
        <begin position="51"/>
        <end position="274"/>
    </location>
</feature>
<comment type="caution">
    <text evidence="3">The sequence shown here is derived from an EMBL/GenBank/DDBJ whole genome shotgun (WGS) entry which is preliminary data.</text>
</comment>